<dbReference type="Gene3D" id="1.10.340.70">
    <property type="match status" value="1"/>
</dbReference>
<protein>
    <recommendedName>
        <fullName evidence="1">Integrase zinc-binding domain-containing protein</fullName>
    </recommendedName>
</protein>
<dbReference type="Pfam" id="PF17921">
    <property type="entry name" value="Integrase_H2C2"/>
    <property type="match status" value="1"/>
</dbReference>
<feature type="domain" description="Integrase zinc-binding" evidence="1">
    <location>
        <begin position="3"/>
        <end position="58"/>
    </location>
</feature>
<gene>
    <name evidence="2" type="ORF">HJC23_009500</name>
</gene>
<accession>A0ABD3Q4R3</accession>
<keyword evidence="3" id="KW-1185">Reference proteome</keyword>
<name>A0ABD3Q4R3_9STRA</name>
<reference evidence="2 3" key="1">
    <citation type="journal article" date="2020" name="G3 (Bethesda)">
        <title>Improved Reference Genome for Cyclotella cryptica CCMP332, a Model for Cell Wall Morphogenesis, Salinity Adaptation, and Lipid Production in Diatoms (Bacillariophyta).</title>
        <authorList>
            <person name="Roberts W.R."/>
            <person name="Downey K.M."/>
            <person name="Ruck E.C."/>
            <person name="Traller J.C."/>
            <person name="Alverson A.J."/>
        </authorList>
    </citation>
    <scope>NUCLEOTIDE SEQUENCE [LARGE SCALE GENOMIC DNA]</scope>
    <source>
        <strain evidence="2 3">CCMP332</strain>
    </source>
</reference>
<organism evidence="2 3">
    <name type="scientific">Cyclotella cryptica</name>
    <dbReference type="NCBI Taxonomy" id="29204"/>
    <lineage>
        <taxon>Eukaryota</taxon>
        <taxon>Sar</taxon>
        <taxon>Stramenopiles</taxon>
        <taxon>Ochrophyta</taxon>
        <taxon>Bacillariophyta</taxon>
        <taxon>Coscinodiscophyceae</taxon>
        <taxon>Thalassiosirophycidae</taxon>
        <taxon>Stephanodiscales</taxon>
        <taxon>Stephanodiscaceae</taxon>
        <taxon>Cyclotella</taxon>
    </lineage>
</organism>
<sequence length="60" mass="7099">MTSLRNIVFIAFHSNPIGGHFNAYISFSRIRLRFFWPTMYHYFTDLVHKCAVCRLSNSTL</sequence>
<comment type="caution">
    <text evidence="2">The sequence shown here is derived from an EMBL/GenBank/DDBJ whole genome shotgun (WGS) entry which is preliminary data.</text>
</comment>
<evidence type="ECO:0000313" key="3">
    <source>
        <dbReference type="Proteomes" id="UP001516023"/>
    </source>
</evidence>
<evidence type="ECO:0000313" key="2">
    <source>
        <dbReference type="EMBL" id="KAL3795327.1"/>
    </source>
</evidence>
<evidence type="ECO:0000259" key="1">
    <source>
        <dbReference type="Pfam" id="PF17921"/>
    </source>
</evidence>
<dbReference type="EMBL" id="JABMIG020000072">
    <property type="protein sequence ID" value="KAL3795327.1"/>
    <property type="molecule type" value="Genomic_DNA"/>
</dbReference>
<dbReference type="AlphaFoldDB" id="A0ABD3Q4R3"/>
<dbReference type="Proteomes" id="UP001516023">
    <property type="component" value="Unassembled WGS sequence"/>
</dbReference>
<proteinExistence type="predicted"/>
<dbReference type="InterPro" id="IPR041588">
    <property type="entry name" value="Integrase_H2C2"/>
</dbReference>